<dbReference type="PANTHER" id="PTHR45138:SF9">
    <property type="entry name" value="DIGUANYLATE CYCLASE DGCM-RELATED"/>
    <property type="match status" value="1"/>
</dbReference>
<dbReference type="Pfam" id="PF00990">
    <property type="entry name" value="GGDEF"/>
    <property type="match status" value="1"/>
</dbReference>
<dbReference type="SUPFAM" id="SSF55781">
    <property type="entry name" value="GAF domain-like"/>
    <property type="match status" value="1"/>
</dbReference>
<proteinExistence type="predicted"/>
<dbReference type="Gene3D" id="3.30.450.40">
    <property type="match status" value="1"/>
</dbReference>
<dbReference type="GO" id="GO:0052621">
    <property type="term" value="F:diguanylate cyclase activity"/>
    <property type="evidence" value="ECO:0007669"/>
    <property type="project" value="TreeGrafter"/>
</dbReference>
<dbReference type="Pfam" id="PF01590">
    <property type="entry name" value="GAF"/>
    <property type="match status" value="1"/>
</dbReference>
<dbReference type="InterPro" id="IPR050469">
    <property type="entry name" value="Diguanylate_Cyclase"/>
</dbReference>
<dbReference type="InterPro" id="IPR029787">
    <property type="entry name" value="Nucleotide_cyclase"/>
</dbReference>
<dbReference type="Gene3D" id="3.30.70.270">
    <property type="match status" value="1"/>
</dbReference>
<dbReference type="InterPro" id="IPR029016">
    <property type="entry name" value="GAF-like_dom_sf"/>
</dbReference>
<dbReference type="CDD" id="cd01949">
    <property type="entry name" value="GGDEF"/>
    <property type="match status" value="1"/>
</dbReference>
<reference evidence="2" key="1">
    <citation type="journal article" date="2014" name="Front. Microbiol.">
        <title>High frequency of phylogenetically diverse reductive dehalogenase-homologous genes in deep subseafloor sedimentary metagenomes.</title>
        <authorList>
            <person name="Kawai M."/>
            <person name="Futagami T."/>
            <person name="Toyoda A."/>
            <person name="Takaki Y."/>
            <person name="Nishi S."/>
            <person name="Hori S."/>
            <person name="Arai W."/>
            <person name="Tsubouchi T."/>
            <person name="Morono Y."/>
            <person name="Uchiyama I."/>
            <person name="Ito T."/>
            <person name="Fujiyama A."/>
            <person name="Inagaki F."/>
            <person name="Takami H."/>
        </authorList>
    </citation>
    <scope>NUCLEOTIDE SEQUENCE</scope>
    <source>
        <strain evidence="2">Expedition CK06-06</strain>
    </source>
</reference>
<dbReference type="InterPro" id="IPR003018">
    <property type="entry name" value="GAF"/>
</dbReference>
<organism evidence="2">
    <name type="scientific">marine sediment metagenome</name>
    <dbReference type="NCBI Taxonomy" id="412755"/>
    <lineage>
        <taxon>unclassified sequences</taxon>
        <taxon>metagenomes</taxon>
        <taxon>ecological metagenomes</taxon>
    </lineage>
</organism>
<dbReference type="AlphaFoldDB" id="X1NEZ1"/>
<feature type="domain" description="GGDEF" evidence="1">
    <location>
        <begin position="222"/>
        <end position="276"/>
    </location>
</feature>
<dbReference type="SMART" id="SM00065">
    <property type="entry name" value="GAF"/>
    <property type="match status" value="1"/>
</dbReference>
<dbReference type="NCBIfam" id="TIGR00254">
    <property type="entry name" value="GGDEF"/>
    <property type="match status" value="1"/>
</dbReference>
<dbReference type="SUPFAM" id="SSF55073">
    <property type="entry name" value="Nucleotide cyclase"/>
    <property type="match status" value="1"/>
</dbReference>
<comment type="caution">
    <text evidence="2">The sequence shown here is derived from an EMBL/GenBank/DDBJ whole genome shotgun (WGS) entry which is preliminary data.</text>
</comment>
<name>X1NEZ1_9ZZZZ</name>
<dbReference type="EMBL" id="BARV01008208">
    <property type="protein sequence ID" value="GAI17239.1"/>
    <property type="molecule type" value="Genomic_DNA"/>
</dbReference>
<dbReference type="PANTHER" id="PTHR45138">
    <property type="entry name" value="REGULATORY COMPONENTS OF SENSORY TRANSDUCTION SYSTEM"/>
    <property type="match status" value="1"/>
</dbReference>
<evidence type="ECO:0000313" key="2">
    <source>
        <dbReference type="EMBL" id="GAI17239.1"/>
    </source>
</evidence>
<feature type="non-terminal residue" evidence="2">
    <location>
        <position position="276"/>
    </location>
</feature>
<dbReference type="InterPro" id="IPR000160">
    <property type="entry name" value="GGDEF_dom"/>
</dbReference>
<dbReference type="PROSITE" id="PS50887">
    <property type="entry name" value="GGDEF"/>
    <property type="match status" value="1"/>
</dbReference>
<dbReference type="InterPro" id="IPR043128">
    <property type="entry name" value="Rev_trsase/Diguanyl_cyclase"/>
</dbReference>
<gene>
    <name evidence="2" type="ORF">S06H3_16578</name>
</gene>
<protein>
    <recommendedName>
        <fullName evidence="1">GGDEF domain-containing protein</fullName>
    </recommendedName>
</protein>
<sequence>MGEDFETTNGSNVSLNGSNVSLLERVTPLAHQINCLDIDRIAEVCIQNIPKLVGVKFASLYILDENNNILHLQKCNHPFLLNKIVSLNQNSPSPMVMAVRSKELILVGNIETHKKPVIKRSQRQFADNYQTNNCVISPLLCQDRVVGVLNMADKMEEGSFDCESISLIRLFSQLVGASIGNIKLFERIQRQATTDGLTGLINHKTFYEILEKELWRSRRYGGKIALIMIDVDGLKIVNDKYGHRAGDRVIREISRRIKRCIRQIDTAARYGGDEFA</sequence>
<accession>X1NEZ1</accession>
<evidence type="ECO:0000259" key="1">
    <source>
        <dbReference type="PROSITE" id="PS50887"/>
    </source>
</evidence>
<dbReference type="SMART" id="SM00267">
    <property type="entry name" value="GGDEF"/>
    <property type="match status" value="1"/>
</dbReference>